<comment type="subcellular location">
    <subcellularLocation>
        <location evidence="1">Membrane</location>
        <topology evidence="1">Multi-pass membrane protein</topology>
    </subcellularLocation>
</comment>
<accession>A0A4R1XQ98</accession>
<dbReference type="InterPro" id="IPR000620">
    <property type="entry name" value="EamA_dom"/>
</dbReference>
<dbReference type="OrthoDB" id="5186724at2"/>
<dbReference type="Pfam" id="PF00892">
    <property type="entry name" value="EamA"/>
    <property type="match status" value="2"/>
</dbReference>
<feature type="transmembrane region" description="Helical" evidence="6">
    <location>
        <begin position="133"/>
        <end position="151"/>
    </location>
</feature>
<feature type="domain" description="EamA" evidence="7">
    <location>
        <begin position="17"/>
        <end position="151"/>
    </location>
</feature>
<dbReference type="PANTHER" id="PTHR32322">
    <property type="entry name" value="INNER MEMBRANE TRANSPORTER"/>
    <property type="match status" value="1"/>
</dbReference>
<keyword evidence="4 6" id="KW-1133">Transmembrane helix</keyword>
<evidence type="ECO:0000313" key="8">
    <source>
        <dbReference type="EMBL" id="TCM66404.1"/>
    </source>
</evidence>
<gene>
    <name evidence="8" type="ORF">EC844_1134</name>
</gene>
<keyword evidence="5 6" id="KW-0472">Membrane</keyword>
<feature type="transmembrane region" description="Helical" evidence="6">
    <location>
        <begin position="109"/>
        <end position="126"/>
    </location>
</feature>
<dbReference type="Gene3D" id="1.10.3730.20">
    <property type="match status" value="1"/>
</dbReference>
<evidence type="ECO:0000256" key="4">
    <source>
        <dbReference type="ARBA" id="ARBA00022989"/>
    </source>
</evidence>
<feature type="transmembrane region" description="Helical" evidence="6">
    <location>
        <begin position="225"/>
        <end position="247"/>
    </location>
</feature>
<evidence type="ECO:0000256" key="6">
    <source>
        <dbReference type="SAM" id="Phobius"/>
    </source>
</evidence>
<keyword evidence="9" id="KW-1185">Reference proteome</keyword>
<dbReference type="InterPro" id="IPR050638">
    <property type="entry name" value="AA-Vitamin_Transporters"/>
</dbReference>
<evidence type="ECO:0000256" key="1">
    <source>
        <dbReference type="ARBA" id="ARBA00004141"/>
    </source>
</evidence>
<feature type="transmembrane region" description="Helical" evidence="6">
    <location>
        <begin position="21"/>
        <end position="39"/>
    </location>
</feature>
<feature type="transmembrane region" description="Helical" evidence="6">
    <location>
        <begin position="45"/>
        <end position="66"/>
    </location>
</feature>
<dbReference type="InterPro" id="IPR037185">
    <property type="entry name" value="EmrE-like"/>
</dbReference>
<evidence type="ECO:0000313" key="9">
    <source>
        <dbReference type="Proteomes" id="UP000294963"/>
    </source>
</evidence>
<dbReference type="PANTHER" id="PTHR32322:SF2">
    <property type="entry name" value="EAMA DOMAIN-CONTAINING PROTEIN"/>
    <property type="match status" value="1"/>
</dbReference>
<comment type="similarity">
    <text evidence="2">Belongs to the EamA transporter family.</text>
</comment>
<evidence type="ECO:0000256" key="3">
    <source>
        <dbReference type="ARBA" id="ARBA00022692"/>
    </source>
</evidence>
<dbReference type="Proteomes" id="UP000294963">
    <property type="component" value="Unassembled WGS sequence"/>
</dbReference>
<name>A0A4R1XQ98_ACICA</name>
<evidence type="ECO:0000259" key="7">
    <source>
        <dbReference type="Pfam" id="PF00892"/>
    </source>
</evidence>
<dbReference type="EMBL" id="SLVJ01000013">
    <property type="protein sequence ID" value="TCM66404.1"/>
    <property type="molecule type" value="Genomic_DNA"/>
</dbReference>
<feature type="transmembrane region" description="Helical" evidence="6">
    <location>
        <begin position="190"/>
        <end position="213"/>
    </location>
</feature>
<evidence type="ECO:0000256" key="2">
    <source>
        <dbReference type="ARBA" id="ARBA00007362"/>
    </source>
</evidence>
<feature type="transmembrane region" description="Helical" evidence="6">
    <location>
        <begin position="259"/>
        <end position="277"/>
    </location>
</feature>
<dbReference type="AlphaFoldDB" id="A0A4R1XQ98"/>
<evidence type="ECO:0000256" key="5">
    <source>
        <dbReference type="ARBA" id="ARBA00023136"/>
    </source>
</evidence>
<protein>
    <submittedName>
        <fullName evidence="8">Threonine/homoserine efflux transporter RhtA</fullName>
    </submittedName>
</protein>
<dbReference type="GO" id="GO:0016020">
    <property type="term" value="C:membrane"/>
    <property type="evidence" value="ECO:0007669"/>
    <property type="project" value="UniProtKB-SubCell"/>
</dbReference>
<reference evidence="8 9" key="1">
    <citation type="submission" date="2019-03" db="EMBL/GenBank/DDBJ databases">
        <title>Genomic analyses of the natural microbiome of Caenorhabditis elegans.</title>
        <authorList>
            <person name="Samuel B."/>
        </authorList>
    </citation>
    <scope>NUCLEOTIDE SEQUENCE [LARGE SCALE GENOMIC DNA]</scope>
    <source>
        <strain evidence="8 9">JUb89</strain>
    </source>
</reference>
<comment type="caution">
    <text evidence="8">The sequence shown here is derived from an EMBL/GenBank/DDBJ whole genome shotgun (WGS) entry which is preliminary data.</text>
</comment>
<dbReference type="SUPFAM" id="SSF103481">
    <property type="entry name" value="Multidrug resistance efflux transporter EmrE"/>
    <property type="match status" value="2"/>
</dbReference>
<sequence>MDLPLSSAIRSDSHISMYLKLVAVAFFWGGTFIAGRVITVDLPPHYAALIRFMIASIMLVMVVIKVEGRFPLIAKRDLVVTAAMGLTGICVYNVLFFGALSHIEAGRTALFVSFSPVLTVLVATFIFKEKLKLINYCGVALALIGTLIIVTRGDLFSELNQSFGSGEMMMSAAVLCWVAYTLLAKKSNRITPLLTTTYASLWGLLFLLLSALPNITRWTQLDISLLNWTGLFYLGALGTVLAFVWYAQGIATIGASKTIIFANLVPVFAVLLSFIILNEAITWSMLLGGLFTFFGVFLTNKK</sequence>
<feature type="transmembrane region" description="Helical" evidence="6">
    <location>
        <begin position="283"/>
        <end position="300"/>
    </location>
</feature>
<organism evidence="8 9">
    <name type="scientific">Acinetobacter calcoaceticus</name>
    <dbReference type="NCBI Taxonomy" id="471"/>
    <lineage>
        <taxon>Bacteria</taxon>
        <taxon>Pseudomonadati</taxon>
        <taxon>Pseudomonadota</taxon>
        <taxon>Gammaproteobacteria</taxon>
        <taxon>Moraxellales</taxon>
        <taxon>Moraxellaceae</taxon>
        <taxon>Acinetobacter</taxon>
        <taxon>Acinetobacter calcoaceticus/baumannii complex</taxon>
    </lineage>
</organism>
<feature type="transmembrane region" description="Helical" evidence="6">
    <location>
        <begin position="78"/>
        <end position="103"/>
    </location>
</feature>
<feature type="domain" description="EamA" evidence="7">
    <location>
        <begin position="165"/>
        <end position="300"/>
    </location>
</feature>
<proteinExistence type="inferred from homology"/>
<keyword evidence="3 6" id="KW-0812">Transmembrane</keyword>
<feature type="transmembrane region" description="Helical" evidence="6">
    <location>
        <begin position="163"/>
        <end position="183"/>
    </location>
</feature>